<dbReference type="Proteomes" id="UP000467841">
    <property type="component" value="Unassembled WGS sequence"/>
</dbReference>
<evidence type="ECO:0000259" key="3">
    <source>
        <dbReference type="Pfam" id="PF23282"/>
    </source>
</evidence>
<dbReference type="InterPro" id="IPR036390">
    <property type="entry name" value="WH_DNA-bd_sf"/>
</dbReference>
<dbReference type="SUPFAM" id="SSF52540">
    <property type="entry name" value="P-loop containing nucleoside triphosphate hydrolases"/>
    <property type="match status" value="1"/>
</dbReference>
<dbReference type="Pfam" id="PF23282">
    <property type="entry name" value="WHD_ROQ1"/>
    <property type="match status" value="1"/>
</dbReference>
<name>A0A6D2LEI2_9BRAS</name>
<dbReference type="PANTHER" id="PTHR11017:SF569">
    <property type="entry name" value="DISEASE RESISTANCE PROTEIN"/>
    <property type="match status" value="1"/>
</dbReference>
<dbReference type="Gene3D" id="1.10.8.430">
    <property type="entry name" value="Helical domain of apoptotic protease-activating factors"/>
    <property type="match status" value="1"/>
</dbReference>
<dbReference type="Gene3D" id="3.80.10.10">
    <property type="entry name" value="Ribonuclease Inhibitor"/>
    <property type="match status" value="2"/>
</dbReference>
<dbReference type="SUPFAM" id="SSF46785">
    <property type="entry name" value="Winged helix' DNA-binding domain"/>
    <property type="match status" value="1"/>
</dbReference>
<reference evidence="4" key="1">
    <citation type="submission" date="2020-01" db="EMBL/GenBank/DDBJ databases">
        <authorList>
            <person name="Mishra B."/>
        </authorList>
    </citation>
    <scope>NUCLEOTIDE SEQUENCE [LARGE SCALE GENOMIC DNA]</scope>
</reference>
<dbReference type="GO" id="GO:0006952">
    <property type="term" value="P:defense response"/>
    <property type="evidence" value="ECO:0007669"/>
    <property type="project" value="InterPro"/>
</dbReference>
<evidence type="ECO:0000256" key="1">
    <source>
        <dbReference type="ARBA" id="ARBA00022614"/>
    </source>
</evidence>
<dbReference type="InterPro" id="IPR044974">
    <property type="entry name" value="Disease_R_plants"/>
</dbReference>
<protein>
    <recommendedName>
        <fullName evidence="3">Disease resistance protein Roq1-like winged-helix domain-containing protein</fullName>
    </recommendedName>
</protein>
<dbReference type="Pfam" id="PF07725">
    <property type="entry name" value="LRR_3"/>
    <property type="match status" value="1"/>
</dbReference>
<evidence type="ECO:0000256" key="2">
    <source>
        <dbReference type="ARBA" id="ARBA00022737"/>
    </source>
</evidence>
<dbReference type="FunFam" id="1.10.8.430:FF:000002">
    <property type="entry name" value="Disease resistance protein (TIR-NBS-LRR class)"/>
    <property type="match status" value="1"/>
</dbReference>
<dbReference type="InterPro" id="IPR032675">
    <property type="entry name" value="LRR_dom_sf"/>
</dbReference>
<dbReference type="SUPFAM" id="SSF52058">
    <property type="entry name" value="L domain-like"/>
    <property type="match status" value="1"/>
</dbReference>
<dbReference type="AlphaFoldDB" id="A0A6D2LEI2"/>
<keyword evidence="5" id="KW-1185">Reference proteome</keyword>
<dbReference type="OrthoDB" id="27842at2759"/>
<proteinExistence type="predicted"/>
<evidence type="ECO:0000313" key="5">
    <source>
        <dbReference type="Proteomes" id="UP000467841"/>
    </source>
</evidence>
<dbReference type="EMBL" id="CACVBM020001718">
    <property type="protein sequence ID" value="CAA7058186.1"/>
    <property type="molecule type" value="Genomic_DNA"/>
</dbReference>
<feature type="domain" description="Disease resistance protein Roq1-like winged-helix" evidence="3">
    <location>
        <begin position="79"/>
        <end position="152"/>
    </location>
</feature>
<sequence>MFCQNAFRQNSPPDGFMELASEVADHAGRLPLALNILGSSMRGRNEKYWEDLLPTLRKGLDGKIQSALRVSYDGLERKEHQALFRYIACFLNGDEVDDIKLLLADSELNVDIGLEILIDRSLIHVLPFVEKYIVEMHFLVEEMGKEIVRAQSDEPEEREFLTDSKNICDVLEDNTGTNKIIGISLNIDEIDVLHIHKKGFNGMRNLRFLNIYTKWYYKKEVRWYLGEGFNYLPPKLRLLRWDKYPMRRMPSSFCSINLVKLQMQGSKLEKLWERIHSLPGLKDMNLMGSTNLKEIPDLSLATNLEKLNLAHCSSLVELPSSIQHLSKLKKLDMNFCRSLEILPTGMNLKSLERLSLMGCSRLKSFPDISSNIYVLDLSQTAIEEFLPNLRLENLVELHLWGIKSDKLWERVQVAAYTHHGHAISLSDIPTLVELPSSFQNLNNLERLGIIDCINLETLPDGINFESLNFLDLSRCSRFRIFPDISTNISWLTLSGTGIEEVPWWIESFSNLWRLRMWECKNNAPPLAVLNYDHVDIQLHVELNKVSPFGLKRWGVRLLNDYSSAENRLGNPNTLLPHVCEADEDSMVNDESHETEQGEECGDCLVETERCRKRMRTT</sequence>
<dbReference type="InterPro" id="IPR058192">
    <property type="entry name" value="WHD_ROQ1-like"/>
</dbReference>
<gene>
    <name evidence="4" type="ORF">MERR_LOCUS45422</name>
</gene>
<dbReference type="InterPro" id="IPR027417">
    <property type="entry name" value="P-loop_NTPase"/>
</dbReference>
<keyword evidence="1" id="KW-0433">Leucine-rich repeat</keyword>
<dbReference type="PANTHER" id="PTHR11017">
    <property type="entry name" value="LEUCINE-RICH REPEAT-CONTAINING PROTEIN"/>
    <property type="match status" value="1"/>
</dbReference>
<dbReference type="FunFam" id="3.80.10.10:FF:000386">
    <property type="entry name" value="Disease resistance protein RPS4"/>
    <property type="match status" value="1"/>
</dbReference>
<accession>A0A6D2LEI2</accession>
<evidence type="ECO:0000313" key="4">
    <source>
        <dbReference type="EMBL" id="CAA7058186.1"/>
    </source>
</evidence>
<organism evidence="4 5">
    <name type="scientific">Microthlaspi erraticum</name>
    <dbReference type="NCBI Taxonomy" id="1685480"/>
    <lineage>
        <taxon>Eukaryota</taxon>
        <taxon>Viridiplantae</taxon>
        <taxon>Streptophyta</taxon>
        <taxon>Embryophyta</taxon>
        <taxon>Tracheophyta</taxon>
        <taxon>Spermatophyta</taxon>
        <taxon>Magnoliopsida</taxon>
        <taxon>eudicotyledons</taxon>
        <taxon>Gunneridae</taxon>
        <taxon>Pentapetalae</taxon>
        <taxon>rosids</taxon>
        <taxon>malvids</taxon>
        <taxon>Brassicales</taxon>
        <taxon>Brassicaceae</taxon>
        <taxon>Coluteocarpeae</taxon>
        <taxon>Microthlaspi</taxon>
    </lineage>
</organism>
<comment type="caution">
    <text evidence="4">The sequence shown here is derived from an EMBL/GenBank/DDBJ whole genome shotgun (WGS) entry which is preliminary data.</text>
</comment>
<keyword evidence="2" id="KW-0677">Repeat</keyword>
<dbReference type="PRINTS" id="PR00364">
    <property type="entry name" value="DISEASERSIST"/>
</dbReference>
<dbReference type="InterPro" id="IPR011713">
    <property type="entry name" value="Leu-rich_rpt_3"/>
</dbReference>
<dbReference type="InterPro" id="IPR042197">
    <property type="entry name" value="Apaf_helical"/>
</dbReference>